<protein>
    <submittedName>
        <fullName evidence="1">Sulfurtransferase complex subunit TusB</fullName>
    </submittedName>
</protein>
<dbReference type="GO" id="GO:0002143">
    <property type="term" value="P:tRNA wobble position uridine thiolation"/>
    <property type="evidence" value="ECO:0007669"/>
    <property type="project" value="InterPro"/>
</dbReference>
<dbReference type="PANTHER" id="PTHR37526">
    <property type="entry name" value="PROTEIN TUSB"/>
    <property type="match status" value="1"/>
</dbReference>
<dbReference type="NCBIfam" id="TIGR03011">
    <property type="entry name" value="sulf_tusB_dsrH"/>
    <property type="match status" value="1"/>
</dbReference>
<sequence length="98" mass="11020">MSTLHLFNESPFAGNQFEQTLAFVSQKDAILLTGDAIYALLANTAPFELLKQSTFIIYALDEDIVTRAVQIGLDNVKIINYQQFVELCAQYSKVVSWL</sequence>
<dbReference type="EMBL" id="CP067393">
    <property type="protein sequence ID" value="QQP85104.1"/>
    <property type="molecule type" value="Genomic_DNA"/>
</dbReference>
<dbReference type="RefSeq" id="WP_201091286.1">
    <property type="nucleotide sequence ID" value="NZ_CP067393.1"/>
</dbReference>
<dbReference type="Proteomes" id="UP000595278">
    <property type="component" value="Chromosome"/>
</dbReference>
<dbReference type="GO" id="GO:1990228">
    <property type="term" value="C:sulfurtransferase complex"/>
    <property type="evidence" value="ECO:0007669"/>
    <property type="project" value="TreeGrafter"/>
</dbReference>
<evidence type="ECO:0000313" key="1">
    <source>
        <dbReference type="EMBL" id="QQP85104.1"/>
    </source>
</evidence>
<dbReference type="SUPFAM" id="SSF75169">
    <property type="entry name" value="DsrEFH-like"/>
    <property type="match status" value="1"/>
</dbReference>
<keyword evidence="2" id="KW-1185">Reference proteome</keyword>
<dbReference type="KEGG" id="eaz:JHT90_12030"/>
<dbReference type="PANTHER" id="PTHR37526:SF1">
    <property type="entry name" value="PROTEIN TUSB"/>
    <property type="match status" value="1"/>
</dbReference>
<evidence type="ECO:0000313" key="2">
    <source>
        <dbReference type="Proteomes" id="UP000595278"/>
    </source>
</evidence>
<dbReference type="Gene3D" id="3.40.1260.10">
    <property type="entry name" value="DsrEFH-like"/>
    <property type="match status" value="1"/>
</dbReference>
<dbReference type="Pfam" id="PF04077">
    <property type="entry name" value="DsrH"/>
    <property type="match status" value="1"/>
</dbReference>
<gene>
    <name evidence="1" type="primary">tusB</name>
    <name evidence="1" type="ORF">JHT90_12030</name>
</gene>
<dbReference type="AlphaFoldDB" id="A0A974NEM9"/>
<reference evidence="1 2" key="1">
    <citation type="submission" date="2021-01" db="EMBL/GenBank/DDBJ databases">
        <title>Entomomonas sp. F2A isolated from a house cricket (Acheta domesticus).</title>
        <authorList>
            <person name="Spergser J."/>
            <person name="Busse H.-J."/>
        </authorList>
    </citation>
    <scope>NUCLEOTIDE SEQUENCE [LARGE SCALE GENOMIC DNA]</scope>
    <source>
        <strain evidence="1 2">F2A</strain>
    </source>
</reference>
<dbReference type="InterPro" id="IPR007215">
    <property type="entry name" value="Sulphur_relay_TusB/DsrH"/>
</dbReference>
<name>A0A974NEM9_9GAMM</name>
<accession>A0A974NEM9</accession>
<proteinExistence type="predicted"/>
<dbReference type="InterPro" id="IPR027396">
    <property type="entry name" value="DsrEFH-like"/>
</dbReference>
<organism evidence="1 2">
    <name type="scientific">Entomomonas asaccharolytica</name>
    <dbReference type="NCBI Taxonomy" id="2785331"/>
    <lineage>
        <taxon>Bacteria</taxon>
        <taxon>Pseudomonadati</taxon>
        <taxon>Pseudomonadota</taxon>
        <taxon>Gammaproteobacteria</taxon>
        <taxon>Pseudomonadales</taxon>
        <taxon>Pseudomonadaceae</taxon>
        <taxon>Entomomonas</taxon>
    </lineage>
</organism>